<feature type="compositionally biased region" description="Low complexity" evidence="1">
    <location>
        <begin position="46"/>
        <end position="84"/>
    </location>
</feature>
<gene>
    <name evidence="3" type="ORF">ACFSBL_01675</name>
</gene>
<evidence type="ECO:0000313" key="4">
    <source>
        <dbReference type="Proteomes" id="UP001597034"/>
    </source>
</evidence>
<feature type="region of interest" description="Disordered" evidence="1">
    <location>
        <begin position="24"/>
        <end position="91"/>
    </location>
</feature>
<protein>
    <submittedName>
        <fullName evidence="3">DUF4397 domain-containing protein</fullName>
    </submittedName>
</protein>
<proteinExistence type="predicted"/>
<evidence type="ECO:0000313" key="3">
    <source>
        <dbReference type="EMBL" id="MFD1644381.1"/>
    </source>
</evidence>
<evidence type="ECO:0000259" key="2">
    <source>
        <dbReference type="Pfam" id="PF14344"/>
    </source>
</evidence>
<feature type="compositionally biased region" description="Gly residues" evidence="1">
    <location>
        <begin position="30"/>
        <end position="45"/>
    </location>
</feature>
<reference evidence="3 4" key="1">
    <citation type="journal article" date="2019" name="Int. J. Syst. Evol. Microbiol.">
        <title>The Global Catalogue of Microorganisms (GCM) 10K type strain sequencing project: providing services to taxonomists for standard genome sequencing and annotation.</title>
        <authorList>
            <consortium name="The Broad Institute Genomics Platform"/>
            <consortium name="The Broad Institute Genome Sequencing Center for Infectious Disease"/>
            <person name="Wu L."/>
            <person name="Ma J."/>
        </authorList>
    </citation>
    <scope>NUCLEOTIDE SEQUENCE [LARGE SCALE GENOMIC DNA]</scope>
    <source>
        <strain evidence="3 4">CGMCC 1.10390</strain>
    </source>
</reference>
<comment type="caution">
    <text evidence="3">The sequence shown here is derived from an EMBL/GenBank/DDBJ whole genome shotgun (WGS) entry which is preliminary data.</text>
</comment>
<dbReference type="Pfam" id="PF14344">
    <property type="entry name" value="DUF4397"/>
    <property type="match status" value="1"/>
</dbReference>
<keyword evidence="4" id="KW-1185">Reference proteome</keyword>
<name>A0ABD6DEG2_9EURY</name>
<dbReference type="InterPro" id="IPR025510">
    <property type="entry name" value="DUF4397"/>
</dbReference>
<dbReference type="EMBL" id="JBHUDO010000001">
    <property type="protein sequence ID" value="MFD1644381.1"/>
    <property type="molecule type" value="Genomic_DNA"/>
</dbReference>
<dbReference type="RefSeq" id="WP_256399653.1">
    <property type="nucleotide sequence ID" value="NZ_JANHJR010000002.1"/>
</dbReference>
<dbReference type="Proteomes" id="UP001597034">
    <property type="component" value="Unassembled WGS sequence"/>
</dbReference>
<sequence>MKPDDLRRRRVLQLTAGLATATLAGCADTGDGGNNSTGNGTGTGPMGTTAGTTDGGMQTTEGTTEGTSDGTTEQETTEEQTTTTGGSGRLRVVHASPDAPAVDVYVDDEAVLTGVSFGTISDYLTAPAGERAVRITAAGDESTVAFDDMVTVQADTNYTAVAFGNLTTDEFSVDVLTDDPPSPGSDEAAVSLFHASPDAPPVTVTVASSGDALFEGVGYGEQADYVTVPAGSYTLEVRPASGGDPVATFDVEVEGGTTYAAFAVGYLDPANAPGDEPFDLLLATDATTTMRLV</sequence>
<evidence type="ECO:0000256" key="1">
    <source>
        <dbReference type="SAM" id="MobiDB-lite"/>
    </source>
</evidence>
<dbReference type="PROSITE" id="PS51257">
    <property type="entry name" value="PROKAR_LIPOPROTEIN"/>
    <property type="match status" value="1"/>
</dbReference>
<feature type="domain" description="DUF4397" evidence="2">
    <location>
        <begin position="89"/>
        <end position="205"/>
    </location>
</feature>
<dbReference type="AlphaFoldDB" id="A0ABD6DEG2"/>
<accession>A0ABD6DEG2</accession>
<organism evidence="3 4">
    <name type="scientific">Haloarchaeobius litoreus</name>
    <dbReference type="NCBI Taxonomy" id="755306"/>
    <lineage>
        <taxon>Archaea</taxon>
        <taxon>Methanobacteriati</taxon>
        <taxon>Methanobacteriota</taxon>
        <taxon>Stenosarchaea group</taxon>
        <taxon>Halobacteria</taxon>
        <taxon>Halobacteriales</taxon>
        <taxon>Halorubellaceae</taxon>
        <taxon>Haloarchaeobius</taxon>
    </lineage>
</organism>